<sequence>MVDYTGNEAGRLGDSRARWLLLYERWERHTTMKLVGRLRGAAKMTWRRVTVAALAATLLPGLIAAVGGTATAGAFSRPGLPVEYLMVPSAGMGRDIKVQFQSGGPNAPGVYLLDGLRAQDDFNGWDINTAAFEWYLDSGMAVIMPVGGQSSFYSDWYSPACGDNGCQTYKWETFISQELPAYLAANKGVDPNRNAAVGLSMAGSAALTMAIYHPQVFQYAGSLSGFLNLSEGWWPMLVNISMGDAGGYDANDMWGKTEDADSAWKRNDPMVNIDKLVANNTRIWIFCGNGKPAELDSGMSSGNLFNAKFLEGFTLRTNKTFQEEYIAAGGKNGVFNFPSNGTHQWAYWGQQLQQMKPDIARVLGAVPQPSAPPAPAEAAAEPAANGG</sequence>
<dbReference type="GO" id="GO:0005576">
    <property type="term" value="C:extracellular region"/>
    <property type="evidence" value="ECO:0007669"/>
    <property type="project" value="UniProtKB-SubCell"/>
</dbReference>
<evidence type="ECO:0000313" key="8">
    <source>
        <dbReference type="EMBL" id="BBX49233.1"/>
    </source>
</evidence>
<dbReference type="PANTHER" id="PTHR48098:SF1">
    <property type="entry name" value="DIACYLGLYCEROL ACYLTRANSFERASE_MYCOLYLTRANSFERASE AG85A"/>
    <property type="match status" value="1"/>
</dbReference>
<dbReference type="EMBL" id="AP022570">
    <property type="protein sequence ID" value="BBX49233.1"/>
    <property type="molecule type" value="Genomic_DNA"/>
</dbReference>
<dbReference type="AlphaFoldDB" id="A0A6N4V524"/>
<dbReference type="GO" id="GO:0016747">
    <property type="term" value="F:acyltransferase activity, transferring groups other than amino-acyl groups"/>
    <property type="evidence" value="ECO:0007669"/>
    <property type="project" value="TreeGrafter"/>
</dbReference>
<dbReference type="FunFam" id="3.40.50.1820:FF:000086">
    <property type="entry name" value="Diacylglycerol acyltransferase/mycolyltransferase Ag85C"/>
    <property type="match status" value="1"/>
</dbReference>
<dbReference type="Gene3D" id="3.40.50.1820">
    <property type="entry name" value="alpha/beta hydrolase"/>
    <property type="match status" value="1"/>
</dbReference>
<dbReference type="SUPFAM" id="SSF53474">
    <property type="entry name" value="alpha/beta-Hydrolases"/>
    <property type="match status" value="1"/>
</dbReference>
<keyword evidence="4 8" id="KW-0808">Transferase</keyword>
<dbReference type="InterPro" id="IPR000801">
    <property type="entry name" value="Esterase-like"/>
</dbReference>
<proteinExistence type="inferred from homology"/>
<keyword evidence="6 8" id="KW-0012">Acyltransferase</keyword>
<dbReference type="InterPro" id="IPR050583">
    <property type="entry name" value="Mycobacterial_A85_antigen"/>
</dbReference>
<keyword evidence="5" id="KW-0732">Signal</keyword>
<keyword evidence="3" id="KW-0964">Secreted</keyword>
<keyword evidence="9" id="KW-1185">Reference proteome</keyword>
<dbReference type="InterPro" id="IPR029058">
    <property type="entry name" value="AB_hydrolase_fold"/>
</dbReference>
<reference evidence="8 9" key="1">
    <citation type="journal article" date="2019" name="Emerg. Microbes Infect.">
        <title>Comprehensive subspecies identification of 175 nontuberculous mycobacteria species based on 7547 genomic profiles.</title>
        <authorList>
            <person name="Matsumoto Y."/>
            <person name="Kinjo T."/>
            <person name="Motooka D."/>
            <person name="Nabeya D."/>
            <person name="Jung N."/>
            <person name="Uechi K."/>
            <person name="Horii T."/>
            <person name="Iida T."/>
            <person name="Fujita J."/>
            <person name="Nakamura S."/>
        </authorList>
    </citation>
    <scope>NUCLEOTIDE SEQUENCE [LARGE SCALE GENOMIC DNA]</scope>
    <source>
        <strain evidence="8 9">JCM 12603</strain>
    </source>
</reference>
<dbReference type="Pfam" id="PF00756">
    <property type="entry name" value="Esterase"/>
    <property type="match status" value="1"/>
</dbReference>
<evidence type="ECO:0000256" key="4">
    <source>
        <dbReference type="ARBA" id="ARBA00022679"/>
    </source>
</evidence>
<protein>
    <submittedName>
        <fullName evidence="8">Diacylglycerol acyltransferase/mycolyltransferase Ag85B</fullName>
    </submittedName>
</protein>
<feature type="compositionally biased region" description="Low complexity" evidence="7">
    <location>
        <begin position="376"/>
        <end position="387"/>
    </location>
</feature>
<dbReference type="PANTHER" id="PTHR48098">
    <property type="entry name" value="ENTEROCHELIN ESTERASE-RELATED"/>
    <property type="match status" value="1"/>
</dbReference>
<comment type="subcellular location">
    <subcellularLocation>
        <location evidence="1">Secreted</location>
    </subcellularLocation>
</comment>
<evidence type="ECO:0000256" key="5">
    <source>
        <dbReference type="ARBA" id="ARBA00022729"/>
    </source>
</evidence>
<evidence type="ECO:0000256" key="3">
    <source>
        <dbReference type="ARBA" id="ARBA00022525"/>
    </source>
</evidence>
<dbReference type="Proteomes" id="UP000466785">
    <property type="component" value="Chromosome"/>
</dbReference>
<evidence type="ECO:0000256" key="2">
    <source>
        <dbReference type="ARBA" id="ARBA00005874"/>
    </source>
</evidence>
<gene>
    <name evidence="8" type="primary">fbpB_1</name>
    <name evidence="8" type="ORF">MPOR_02590</name>
</gene>
<evidence type="ECO:0000256" key="6">
    <source>
        <dbReference type="ARBA" id="ARBA00023315"/>
    </source>
</evidence>
<organism evidence="8 9">
    <name type="scientific">Mycolicibacterium poriferae</name>
    <dbReference type="NCBI Taxonomy" id="39694"/>
    <lineage>
        <taxon>Bacteria</taxon>
        <taxon>Bacillati</taxon>
        <taxon>Actinomycetota</taxon>
        <taxon>Actinomycetes</taxon>
        <taxon>Mycobacteriales</taxon>
        <taxon>Mycobacteriaceae</taxon>
        <taxon>Mycolicibacterium</taxon>
    </lineage>
</organism>
<evidence type="ECO:0000313" key="9">
    <source>
        <dbReference type="Proteomes" id="UP000466785"/>
    </source>
</evidence>
<feature type="region of interest" description="Disordered" evidence="7">
    <location>
        <begin position="366"/>
        <end position="387"/>
    </location>
</feature>
<name>A0A6N4V524_9MYCO</name>
<dbReference type="KEGG" id="mpof:MPOR_02590"/>
<dbReference type="GO" id="GO:0035375">
    <property type="term" value="F:zymogen binding"/>
    <property type="evidence" value="ECO:0007669"/>
    <property type="project" value="UniProtKB-ARBA"/>
</dbReference>
<evidence type="ECO:0000256" key="1">
    <source>
        <dbReference type="ARBA" id="ARBA00004613"/>
    </source>
</evidence>
<comment type="similarity">
    <text evidence="2">Belongs to the mycobacterial A85 antigen family.</text>
</comment>
<evidence type="ECO:0000256" key="7">
    <source>
        <dbReference type="SAM" id="MobiDB-lite"/>
    </source>
</evidence>
<accession>A0A6N4V524</accession>